<protein>
    <submittedName>
        <fullName evidence="2">Uncharacterized protein</fullName>
    </submittedName>
</protein>
<evidence type="ECO:0000313" key="2">
    <source>
        <dbReference type="EMBL" id="CAB3363601.1"/>
    </source>
</evidence>
<dbReference type="AlphaFoldDB" id="A0A8S1C608"/>
<accession>A0A8S1C608</accession>
<proteinExistence type="predicted"/>
<sequence>MRMVFSPALQPQHQHQQQSQSQSRGSVLARVSAGRRMPDIVAASNSLVDERACNKPKERCWQRHSDSESSDKAASFL</sequence>
<organism evidence="2 3">
    <name type="scientific">Cloeon dipterum</name>
    <dbReference type="NCBI Taxonomy" id="197152"/>
    <lineage>
        <taxon>Eukaryota</taxon>
        <taxon>Metazoa</taxon>
        <taxon>Ecdysozoa</taxon>
        <taxon>Arthropoda</taxon>
        <taxon>Hexapoda</taxon>
        <taxon>Insecta</taxon>
        <taxon>Pterygota</taxon>
        <taxon>Palaeoptera</taxon>
        <taxon>Ephemeroptera</taxon>
        <taxon>Pisciforma</taxon>
        <taxon>Baetidae</taxon>
        <taxon>Cloeon</taxon>
    </lineage>
</organism>
<feature type="compositionally biased region" description="Basic and acidic residues" evidence="1">
    <location>
        <begin position="55"/>
        <end position="71"/>
    </location>
</feature>
<keyword evidence="3" id="KW-1185">Reference proteome</keyword>
<feature type="region of interest" description="Disordered" evidence="1">
    <location>
        <begin position="1"/>
        <end position="30"/>
    </location>
</feature>
<comment type="caution">
    <text evidence="2">The sequence shown here is derived from an EMBL/GenBank/DDBJ whole genome shotgun (WGS) entry which is preliminary data.</text>
</comment>
<gene>
    <name evidence="2" type="ORF">CLODIP_2_CD02203</name>
</gene>
<reference evidence="2 3" key="1">
    <citation type="submission" date="2020-04" db="EMBL/GenBank/DDBJ databases">
        <authorList>
            <person name="Alioto T."/>
            <person name="Alioto T."/>
            <person name="Gomez Garrido J."/>
        </authorList>
    </citation>
    <scope>NUCLEOTIDE SEQUENCE [LARGE SCALE GENOMIC DNA]</scope>
</reference>
<evidence type="ECO:0000256" key="1">
    <source>
        <dbReference type="SAM" id="MobiDB-lite"/>
    </source>
</evidence>
<evidence type="ECO:0000313" key="3">
    <source>
        <dbReference type="Proteomes" id="UP000494165"/>
    </source>
</evidence>
<dbReference type="Proteomes" id="UP000494165">
    <property type="component" value="Unassembled WGS sequence"/>
</dbReference>
<feature type="region of interest" description="Disordered" evidence="1">
    <location>
        <begin position="55"/>
        <end position="77"/>
    </location>
</feature>
<name>A0A8S1C608_9INSE</name>
<dbReference type="EMBL" id="CADEPI010000012">
    <property type="protein sequence ID" value="CAB3363601.1"/>
    <property type="molecule type" value="Genomic_DNA"/>
</dbReference>
<feature type="compositionally biased region" description="Low complexity" evidence="1">
    <location>
        <begin position="10"/>
        <end position="23"/>
    </location>
</feature>